<sequence length="133" mass="14415">MAPSTIDNLEREDHKRDADFNKALHGKSAQAKGGIAAMFSKGSDAKKAAVDEYFKHWDNQAAKDETPEQRAYSPVHVFIAHNTAGFLEMIKLAPAGTKKTADSLGLAADCLAAGGKKHLFTPMYLMVAKKPEN</sequence>
<dbReference type="Pfam" id="PF08498">
    <property type="entry name" value="Sterol_MT_C"/>
    <property type="match status" value="1"/>
</dbReference>
<dbReference type="AlphaFoldDB" id="A0A0G4MXI1"/>
<accession>A0A0G4MXI1</accession>
<dbReference type="GO" id="GO:0008168">
    <property type="term" value="F:methyltransferase activity"/>
    <property type="evidence" value="ECO:0007669"/>
    <property type="project" value="InterPro"/>
</dbReference>
<evidence type="ECO:0000313" key="3">
    <source>
        <dbReference type="Proteomes" id="UP000044602"/>
    </source>
</evidence>
<protein>
    <recommendedName>
        <fullName evidence="1">Sterol methyltransferase C-terminal domain-containing protein</fullName>
    </recommendedName>
</protein>
<name>A0A0G4MXI1_VERLO</name>
<dbReference type="Proteomes" id="UP000044602">
    <property type="component" value="Unassembled WGS sequence"/>
</dbReference>
<evidence type="ECO:0000259" key="1">
    <source>
        <dbReference type="Pfam" id="PF08498"/>
    </source>
</evidence>
<evidence type="ECO:0000313" key="2">
    <source>
        <dbReference type="EMBL" id="CRK38897.1"/>
    </source>
</evidence>
<organism evidence="2 3">
    <name type="scientific">Verticillium longisporum</name>
    <name type="common">Verticillium dahliae var. longisporum</name>
    <dbReference type="NCBI Taxonomy" id="100787"/>
    <lineage>
        <taxon>Eukaryota</taxon>
        <taxon>Fungi</taxon>
        <taxon>Dikarya</taxon>
        <taxon>Ascomycota</taxon>
        <taxon>Pezizomycotina</taxon>
        <taxon>Sordariomycetes</taxon>
        <taxon>Hypocreomycetidae</taxon>
        <taxon>Glomerellales</taxon>
        <taxon>Plectosphaerellaceae</taxon>
        <taxon>Verticillium</taxon>
    </lineage>
</organism>
<proteinExistence type="predicted"/>
<feature type="domain" description="Sterol methyltransferase C-terminal" evidence="1">
    <location>
        <begin position="75"/>
        <end position="132"/>
    </location>
</feature>
<dbReference type="GO" id="GO:0006694">
    <property type="term" value="P:steroid biosynthetic process"/>
    <property type="evidence" value="ECO:0007669"/>
    <property type="project" value="InterPro"/>
</dbReference>
<gene>
    <name evidence="2" type="ORF">BN1708_016688</name>
</gene>
<reference evidence="2 3" key="1">
    <citation type="submission" date="2015-05" db="EMBL/GenBank/DDBJ databases">
        <authorList>
            <person name="Wang D.B."/>
            <person name="Wang M."/>
        </authorList>
    </citation>
    <scope>NUCLEOTIDE SEQUENCE [LARGE SCALE GENOMIC DNA]</scope>
    <source>
        <strain evidence="2">VL1</strain>
    </source>
</reference>
<dbReference type="STRING" id="100787.A0A0G4MXI1"/>
<dbReference type="EMBL" id="CVQH01025738">
    <property type="protein sequence ID" value="CRK38897.1"/>
    <property type="molecule type" value="Genomic_DNA"/>
</dbReference>
<dbReference type="InterPro" id="IPR013705">
    <property type="entry name" value="Sterol_MeTrfase_C"/>
</dbReference>
<keyword evidence="3" id="KW-1185">Reference proteome</keyword>